<dbReference type="InterPro" id="IPR023408">
    <property type="entry name" value="MscS_beta-dom_sf"/>
</dbReference>
<feature type="transmembrane region" description="Helical" evidence="6">
    <location>
        <begin position="62"/>
        <end position="80"/>
    </location>
</feature>
<protein>
    <recommendedName>
        <fullName evidence="6">Small-conductance mechanosensitive channel</fullName>
    </recommendedName>
</protein>
<dbReference type="Proteomes" id="UP001301140">
    <property type="component" value="Unassembled WGS sequence"/>
</dbReference>
<keyword evidence="6" id="KW-1003">Cell membrane</keyword>
<dbReference type="InterPro" id="IPR010920">
    <property type="entry name" value="LSM_dom_sf"/>
</dbReference>
<dbReference type="SUPFAM" id="SSF82861">
    <property type="entry name" value="Mechanosensitive channel protein MscS (YggB), transmembrane region"/>
    <property type="match status" value="1"/>
</dbReference>
<proteinExistence type="inferred from homology"/>
<dbReference type="PANTHER" id="PTHR30221:SF1">
    <property type="entry name" value="SMALL-CONDUCTANCE MECHANOSENSITIVE CHANNEL"/>
    <property type="match status" value="1"/>
</dbReference>
<organism evidence="8 9">
    <name type="scientific">Marinimicrococcus flavescens</name>
    <dbReference type="NCBI Taxonomy" id="3031815"/>
    <lineage>
        <taxon>Bacteria</taxon>
        <taxon>Pseudomonadati</taxon>
        <taxon>Pseudomonadota</taxon>
        <taxon>Alphaproteobacteria</taxon>
        <taxon>Geminicoccales</taxon>
        <taxon>Geminicoccaceae</taxon>
        <taxon>Marinimicrococcus</taxon>
    </lineage>
</organism>
<dbReference type="InterPro" id="IPR045275">
    <property type="entry name" value="MscS_archaea/bacteria_type"/>
</dbReference>
<dbReference type="Gene3D" id="2.30.30.60">
    <property type="match status" value="1"/>
</dbReference>
<dbReference type="SUPFAM" id="SSF50182">
    <property type="entry name" value="Sm-like ribonucleoproteins"/>
    <property type="match status" value="1"/>
</dbReference>
<dbReference type="AlphaFoldDB" id="A0AAP4D516"/>
<dbReference type="EMBL" id="JARGEQ010000091">
    <property type="protein sequence ID" value="MDF1586584.1"/>
    <property type="molecule type" value="Genomic_DNA"/>
</dbReference>
<gene>
    <name evidence="8" type="ORF">PZ740_09325</name>
</gene>
<dbReference type="GO" id="GO:0008381">
    <property type="term" value="F:mechanosensitive monoatomic ion channel activity"/>
    <property type="evidence" value="ECO:0007669"/>
    <property type="project" value="InterPro"/>
</dbReference>
<comment type="subunit">
    <text evidence="6">Homoheptamer.</text>
</comment>
<dbReference type="RefSeq" id="WP_327788999.1">
    <property type="nucleotide sequence ID" value="NZ_JARGEQ010000091.1"/>
</dbReference>
<evidence type="ECO:0000256" key="5">
    <source>
        <dbReference type="ARBA" id="ARBA00023136"/>
    </source>
</evidence>
<evidence type="ECO:0000259" key="7">
    <source>
        <dbReference type="Pfam" id="PF00924"/>
    </source>
</evidence>
<dbReference type="Gene3D" id="1.10.287.1260">
    <property type="match status" value="1"/>
</dbReference>
<comment type="similarity">
    <text evidence="2 6">Belongs to the MscS (TC 1.A.23) family.</text>
</comment>
<keyword evidence="4 6" id="KW-1133">Transmembrane helix</keyword>
<reference evidence="8 9" key="1">
    <citation type="submission" date="2023-03" db="EMBL/GenBank/DDBJ databases">
        <title>YIM 152171 draft genome.</title>
        <authorList>
            <person name="Yang Z."/>
        </authorList>
    </citation>
    <scope>NUCLEOTIDE SEQUENCE [LARGE SCALE GENOMIC DNA]</scope>
    <source>
        <strain evidence="8 9">YIM 152171</strain>
    </source>
</reference>
<evidence type="ECO:0000313" key="9">
    <source>
        <dbReference type="Proteomes" id="UP001301140"/>
    </source>
</evidence>
<sequence>MNGDESISARILRNLDSSALFDAAMVVAVSTLAIVVIEQVTPRLLGHAPRRTQHAVMPLLPLARLLIIVVAIASIVPIIIEPTIQNLIAFLGAAALAIGFALKDYFSSLFAGIVAMFERPYRRHDWIEIGDDYGQVRDLGFRAVQIVTPDDTVVTIPHGRIWENNVRNANDGAGTLLCVADFYLDPRHDAGRARRALRDVAMTSPYLDLARPVVVIVKERPWGTHYRLKAYPVDAEDQFLFTSDLTVRGKDELARLGCAPAAPPPAVATNEG</sequence>
<feature type="domain" description="Mechanosensitive ion channel MscS" evidence="7">
    <location>
        <begin position="104"/>
        <end position="170"/>
    </location>
</feature>
<comment type="subcellular location">
    <subcellularLocation>
        <location evidence="6">Cell inner membrane</location>
        <topology evidence="6">Multi-pass membrane protein</topology>
    </subcellularLocation>
    <subcellularLocation>
        <location evidence="1">Membrane</location>
        <topology evidence="1">Multi-pass membrane protein</topology>
    </subcellularLocation>
</comment>
<name>A0AAP4D516_9PROT</name>
<feature type="transmembrane region" description="Helical" evidence="6">
    <location>
        <begin position="86"/>
        <end position="117"/>
    </location>
</feature>
<evidence type="ECO:0000256" key="4">
    <source>
        <dbReference type="ARBA" id="ARBA00022989"/>
    </source>
</evidence>
<comment type="caution">
    <text evidence="8">The sequence shown here is derived from an EMBL/GenBank/DDBJ whole genome shotgun (WGS) entry which is preliminary data.</text>
</comment>
<dbReference type="GO" id="GO:0005886">
    <property type="term" value="C:plasma membrane"/>
    <property type="evidence" value="ECO:0007669"/>
    <property type="project" value="UniProtKB-SubCell"/>
</dbReference>
<keyword evidence="6" id="KW-0407">Ion channel</keyword>
<comment type="function">
    <text evidence="6">Mechanosensitive channel that participates in the regulation of osmotic pressure changes within the cell, opening in response to stretch forces in the membrane lipid bilayer, without the need for other proteins. Contributes to normal resistance to hypoosmotic shock. Forms an ion channel of 1.0 nanosiemens conductance with a slight preference for anions.</text>
</comment>
<feature type="transmembrane region" description="Helical" evidence="6">
    <location>
        <begin position="20"/>
        <end position="41"/>
    </location>
</feature>
<evidence type="ECO:0000256" key="6">
    <source>
        <dbReference type="RuleBase" id="RU369025"/>
    </source>
</evidence>
<dbReference type="Pfam" id="PF00924">
    <property type="entry name" value="MS_channel_2nd"/>
    <property type="match status" value="1"/>
</dbReference>
<keyword evidence="5 6" id="KW-0472">Membrane</keyword>
<keyword evidence="6" id="KW-0997">Cell inner membrane</keyword>
<dbReference type="InterPro" id="IPR006685">
    <property type="entry name" value="MscS_channel_2nd"/>
</dbReference>
<dbReference type="InterPro" id="IPR011014">
    <property type="entry name" value="MscS_channel_TM-2"/>
</dbReference>
<accession>A0AAP4D516</accession>
<keyword evidence="6" id="KW-0813">Transport</keyword>
<keyword evidence="6" id="KW-0406">Ion transport</keyword>
<evidence type="ECO:0000256" key="1">
    <source>
        <dbReference type="ARBA" id="ARBA00004141"/>
    </source>
</evidence>
<comment type="caution">
    <text evidence="6">Lacks conserved residue(s) required for the propagation of feature annotation.</text>
</comment>
<evidence type="ECO:0000256" key="3">
    <source>
        <dbReference type="ARBA" id="ARBA00022692"/>
    </source>
</evidence>
<dbReference type="PANTHER" id="PTHR30221">
    <property type="entry name" value="SMALL-CONDUCTANCE MECHANOSENSITIVE CHANNEL"/>
    <property type="match status" value="1"/>
</dbReference>
<evidence type="ECO:0000256" key="2">
    <source>
        <dbReference type="ARBA" id="ARBA00008017"/>
    </source>
</evidence>
<keyword evidence="9" id="KW-1185">Reference proteome</keyword>
<evidence type="ECO:0000313" key="8">
    <source>
        <dbReference type="EMBL" id="MDF1586584.1"/>
    </source>
</evidence>
<keyword evidence="3 6" id="KW-0812">Transmembrane</keyword>